<dbReference type="Proteomes" id="UP000001940">
    <property type="component" value="Chromosome IV"/>
</dbReference>
<evidence type="ECO:0000313" key="3">
    <source>
        <dbReference type="WormBase" id="ZK617.26"/>
    </source>
</evidence>
<accession>A0A2K5ATY4</accession>
<dbReference type="WormBase" id="ZK617.26">
    <property type="protein sequence ID" value="CE52559"/>
    <property type="gene ID" value="WBGene00303099"/>
</dbReference>
<gene>
    <name evidence="1" type="ORF">CELE_ZK617.26</name>
    <name evidence="1 3" type="ORF">ZK617.26</name>
</gene>
<dbReference type="InParanoid" id="A0A2K5ATY4"/>
<evidence type="ECO:0000313" key="1">
    <source>
        <dbReference type="EMBL" id="SPC47649.1"/>
    </source>
</evidence>
<dbReference type="AGR" id="WB:WBGene00303099"/>
<organism evidence="1 2">
    <name type="scientific">Caenorhabditis elegans</name>
    <dbReference type="NCBI Taxonomy" id="6239"/>
    <lineage>
        <taxon>Eukaryota</taxon>
        <taxon>Metazoa</taxon>
        <taxon>Ecdysozoa</taxon>
        <taxon>Nematoda</taxon>
        <taxon>Chromadorea</taxon>
        <taxon>Rhabditida</taxon>
        <taxon>Rhabditina</taxon>
        <taxon>Rhabditomorpha</taxon>
        <taxon>Rhabditoidea</taxon>
        <taxon>Rhabditidae</taxon>
        <taxon>Peloderinae</taxon>
        <taxon>Caenorhabditis</taxon>
    </lineage>
</organism>
<proteinExistence type="predicted"/>
<protein>
    <submittedName>
        <fullName evidence="1">Uncharacterized protein</fullName>
    </submittedName>
</protein>
<keyword evidence="2" id="KW-1185">Reference proteome</keyword>
<reference evidence="1 2" key="1">
    <citation type="journal article" date="1998" name="Science">
        <title>Genome sequence of the nematode C. elegans: a platform for investigating biology.</title>
        <authorList>
            <consortium name="The C. elegans sequencing consortium"/>
            <person name="Sulson J.E."/>
            <person name="Waterston R."/>
        </authorList>
    </citation>
    <scope>NUCLEOTIDE SEQUENCE [LARGE SCALE GENOMIC DNA]</scope>
    <source>
        <strain evidence="1 2">Bristol N2</strain>
    </source>
</reference>
<sequence length="12" mass="1378">MCRANIVIEETV</sequence>
<evidence type="ECO:0000313" key="2">
    <source>
        <dbReference type="Proteomes" id="UP000001940"/>
    </source>
</evidence>
<dbReference type="EMBL" id="BX284604">
    <property type="protein sequence ID" value="SPC47649.1"/>
    <property type="molecule type" value="Genomic_DNA"/>
</dbReference>
<name>A0A2K5ATY4_CAEEL</name>